<dbReference type="FunFam" id="3.80.10.10:FF:000400">
    <property type="entry name" value="Nuclear pore complex protein NUP107"/>
    <property type="match status" value="1"/>
</dbReference>
<dbReference type="EMBL" id="JXTB01000029">
    <property type="protein sequence ID" value="PON74275.1"/>
    <property type="molecule type" value="Genomic_DNA"/>
</dbReference>
<dbReference type="OrthoDB" id="1154620at2759"/>
<dbReference type="Pfam" id="PF13855">
    <property type="entry name" value="LRR_8"/>
    <property type="match status" value="2"/>
</dbReference>
<dbReference type="FunFam" id="3.80.10.10:FF:000383">
    <property type="entry name" value="Leucine-rich repeat receptor protein kinase EMS1"/>
    <property type="match status" value="1"/>
</dbReference>
<dbReference type="InterPro" id="IPR055414">
    <property type="entry name" value="LRR_R13L4/SHOC2-like"/>
</dbReference>
<proteinExistence type="inferred from homology"/>
<dbReference type="GO" id="GO:0007165">
    <property type="term" value="P:signal transduction"/>
    <property type="evidence" value="ECO:0007669"/>
    <property type="project" value="UniProtKB-ARBA"/>
</dbReference>
<evidence type="ECO:0000256" key="15">
    <source>
        <dbReference type="ARBA" id="ARBA00038043"/>
    </source>
</evidence>
<organism evidence="19 20">
    <name type="scientific">Parasponia andersonii</name>
    <name type="common">Sponia andersonii</name>
    <dbReference type="NCBI Taxonomy" id="3476"/>
    <lineage>
        <taxon>Eukaryota</taxon>
        <taxon>Viridiplantae</taxon>
        <taxon>Streptophyta</taxon>
        <taxon>Embryophyta</taxon>
        <taxon>Tracheophyta</taxon>
        <taxon>Spermatophyta</taxon>
        <taxon>Magnoliopsida</taxon>
        <taxon>eudicotyledons</taxon>
        <taxon>Gunneridae</taxon>
        <taxon>Pentapetalae</taxon>
        <taxon>rosids</taxon>
        <taxon>fabids</taxon>
        <taxon>Rosales</taxon>
        <taxon>Cannabaceae</taxon>
        <taxon>Parasponia</taxon>
    </lineage>
</organism>
<dbReference type="AlphaFoldDB" id="A0A2P5DLX4"/>
<evidence type="ECO:0000256" key="9">
    <source>
        <dbReference type="ARBA" id="ARBA00022729"/>
    </source>
</evidence>
<evidence type="ECO:0000313" key="20">
    <source>
        <dbReference type="Proteomes" id="UP000237105"/>
    </source>
</evidence>
<dbReference type="Pfam" id="PF08263">
    <property type="entry name" value="LRRNT_2"/>
    <property type="match status" value="1"/>
</dbReference>
<dbReference type="InterPro" id="IPR001611">
    <property type="entry name" value="Leu-rich_rpt"/>
</dbReference>
<comment type="caution">
    <text evidence="19">The sequence shown here is derived from an EMBL/GenBank/DDBJ whole genome shotgun (WGS) entry which is preliminary data.</text>
</comment>
<evidence type="ECO:0000256" key="8">
    <source>
        <dbReference type="ARBA" id="ARBA00022692"/>
    </source>
</evidence>
<keyword evidence="14" id="KW-0325">Glycoprotein</keyword>
<keyword evidence="11 16" id="KW-1133">Transmembrane helix</keyword>
<dbReference type="PANTHER" id="PTHR48052">
    <property type="entry name" value="UNNAMED PRODUCT"/>
    <property type="match status" value="1"/>
</dbReference>
<dbReference type="Pfam" id="PF23598">
    <property type="entry name" value="LRR_14"/>
    <property type="match status" value="1"/>
</dbReference>
<comment type="subcellular location">
    <subcellularLocation>
        <location evidence="2">Cell membrane</location>
        <topology evidence="2">Single-pass type I membrane protein</topology>
    </subcellularLocation>
    <subcellularLocation>
        <location evidence="1">Secreted</location>
        <location evidence="1">Cell wall</location>
    </subcellularLocation>
</comment>
<evidence type="ECO:0000256" key="1">
    <source>
        <dbReference type="ARBA" id="ARBA00004191"/>
    </source>
</evidence>
<evidence type="ECO:0000256" key="16">
    <source>
        <dbReference type="SAM" id="Phobius"/>
    </source>
</evidence>
<dbReference type="Gene3D" id="3.80.10.10">
    <property type="entry name" value="Ribonuclease Inhibitor"/>
    <property type="match status" value="4"/>
</dbReference>
<dbReference type="PROSITE" id="PS51450">
    <property type="entry name" value="LRR"/>
    <property type="match status" value="1"/>
</dbReference>
<evidence type="ECO:0000256" key="6">
    <source>
        <dbReference type="ARBA" id="ARBA00022553"/>
    </source>
</evidence>
<keyword evidence="20" id="KW-1185">Reference proteome</keyword>
<protein>
    <submittedName>
        <fullName evidence="19">LRR domain containing protein</fullName>
    </submittedName>
</protein>
<dbReference type="PRINTS" id="PR00019">
    <property type="entry name" value="LEURICHRPT"/>
</dbReference>
<dbReference type="FunFam" id="3.80.10.10:FF:000095">
    <property type="entry name" value="LRR receptor-like serine/threonine-protein kinase GSO1"/>
    <property type="match status" value="1"/>
</dbReference>
<dbReference type="SMART" id="SM00369">
    <property type="entry name" value="LRR_TYP"/>
    <property type="match status" value="11"/>
</dbReference>
<keyword evidence="5" id="KW-0964">Secreted</keyword>
<evidence type="ECO:0000256" key="13">
    <source>
        <dbReference type="ARBA" id="ARBA00023170"/>
    </source>
</evidence>
<evidence type="ECO:0000256" key="3">
    <source>
        <dbReference type="ARBA" id="ARBA00009592"/>
    </source>
</evidence>
<dbReference type="SMART" id="SM00365">
    <property type="entry name" value="LRR_SD22"/>
    <property type="match status" value="7"/>
</dbReference>
<evidence type="ECO:0000256" key="10">
    <source>
        <dbReference type="ARBA" id="ARBA00022737"/>
    </source>
</evidence>
<keyword evidence="7" id="KW-0433">Leucine-rich repeat</keyword>
<dbReference type="Pfam" id="PF00560">
    <property type="entry name" value="LRR_1"/>
    <property type="match status" value="8"/>
</dbReference>
<evidence type="ECO:0000256" key="4">
    <source>
        <dbReference type="ARBA" id="ARBA00022475"/>
    </source>
</evidence>
<evidence type="ECO:0000256" key="5">
    <source>
        <dbReference type="ARBA" id="ARBA00022512"/>
    </source>
</evidence>
<dbReference type="SUPFAM" id="SSF52047">
    <property type="entry name" value="RNI-like"/>
    <property type="match status" value="1"/>
</dbReference>
<dbReference type="InterPro" id="IPR013210">
    <property type="entry name" value="LRR_N_plant-typ"/>
</dbReference>
<evidence type="ECO:0000256" key="14">
    <source>
        <dbReference type="ARBA" id="ARBA00023180"/>
    </source>
</evidence>
<accession>A0A2P5DLX4</accession>
<dbReference type="PANTHER" id="PTHR48052:SF8">
    <property type="entry name" value="LRR RECEPTOR-LIKE SERINE_THREONINE-PROTEIN KINASE FLS2"/>
    <property type="match status" value="1"/>
</dbReference>
<feature type="domain" description="Disease resistance R13L4/SHOC-2-like LRR" evidence="18">
    <location>
        <begin position="118"/>
        <end position="233"/>
    </location>
</feature>
<dbReference type="GO" id="GO:0009653">
    <property type="term" value="P:anatomical structure morphogenesis"/>
    <property type="evidence" value="ECO:0007669"/>
    <property type="project" value="UniProtKB-ARBA"/>
</dbReference>
<keyword evidence="4" id="KW-1003">Cell membrane</keyword>
<feature type="transmembrane region" description="Helical" evidence="16">
    <location>
        <begin position="926"/>
        <end position="947"/>
    </location>
</feature>
<keyword evidence="9" id="KW-0732">Signal</keyword>
<evidence type="ECO:0000256" key="12">
    <source>
        <dbReference type="ARBA" id="ARBA00023136"/>
    </source>
</evidence>
<dbReference type="FunFam" id="3.80.10.10:FF:001347">
    <property type="entry name" value="LRR receptor-like serine/threonine-protein kinase GSO2"/>
    <property type="match status" value="1"/>
</dbReference>
<evidence type="ECO:0000256" key="2">
    <source>
        <dbReference type="ARBA" id="ARBA00004251"/>
    </source>
</evidence>
<keyword evidence="13" id="KW-0675">Receptor</keyword>
<keyword evidence="12 16" id="KW-0472">Membrane</keyword>
<evidence type="ECO:0000313" key="19">
    <source>
        <dbReference type="EMBL" id="PON74275.1"/>
    </source>
</evidence>
<dbReference type="FunFam" id="3.80.10.10:FF:000041">
    <property type="entry name" value="LRR receptor-like serine/threonine-protein kinase ERECTA"/>
    <property type="match status" value="1"/>
</dbReference>
<dbReference type="GO" id="GO:0099402">
    <property type="term" value="P:plant organ development"/>
    <property type="evidence" value="ECO:0007669"/>
    <property type="project" value="UniProtKB-ARBA"/>
</dbReference>
<dbReference type="InterPro" id="IPR032675">
    <property type="entry name" value="LRR_dom_sf"/>
</dbReference>
<keyword evidence="6" id="KW-0597">Phosphoprotein</keyword>
<dbReference type="Proteomes" id="UP000237105">
    <property type="component" value="Unassembled WGS sequence"/>
</dbReference>
<keyword evidence="5" id="KW-0134">Cell wall</keyword>
<evidence type="ECO:0000256" key="11">
    <source>
        <dbReference type="ARBA" id="ARBA00022989"/>
    </source>
</evidence>
<sequence>MATINSCTLRVELMFHINIIFFLIVGEFVGHVDADDQSIRTCLESDREALLDFKSGLEDPNRNSPLLSWRGSNCCQWRGISCDNSTGAVTHVDLHNPHPFELGDSSNSRYEFWNISGEIRPSLSKLESLRYLDLSFNTFNGISIPKFIGSFQNLQYLNLSNAGFSGLIPLQLGNLSSLQHLDLSFNHLYSKFPDWLVNISSLRTIYLTDNHLSGRIPLGLADLPHLEALSLGGNYNLRASISQLLRGRWEKIQLLDLDLSGIHGKLPAAIGNMTSLADLDLSNNEIQGGIPSSIGKLCNLTMFFMWNNSLTGTLPESLEETQNCVSRSPLPSLQYLDLSDNRLSGRIPEWLGQLENLIELNLYDNLLHGPIPISLHLLQNLEILSLGANRLNGTLPESIGQLSALSQLDVGSNYLTGVVTERHFLKHTKLEGLDLSFNSFNFNMDSNWVPPFQTQFLDLSSCHLGPSFPAWLKSQNKIEELHFFNTSISGSIPHWFWEFSPSLNTINFSTNQLEGQLPSSFKLSGDYVIVDFSHNLFEGPIPLPIGYIVALDLSNNRFSGSIPQNISVVLPHLMSLSLAANRLSGEIPASIGNTWCLLVIDLSSNNLTGAIPTSIWNCSGLMVLDLSKNSLSGNIPSVFGQSSSLQTLHLSENKLSGQIPSLFRNFSSLETLDLGSNKLTGKIPSWIGEGFHYLRIISLRSNAFYGEIPSSLSNLSSLQVLDLAENQLSGSIPASFGDFKGMSRVQNRVKYLFFAMVTDGVYYEENMVLTLQGQPLIYTRTLSLVTSMDLSGNNLSGDFPVELTKLLGLAVLNLSRNHINGHIPANISKLEQLLSLDLSSNRLSGRIPESLSSLSFLGRLNLSNNGFSGMIPYTGHTTTFEASSFAGNPGLCGAPLDARCAGDDVDGKGGGSSEDQVSVDNFIDKWFYLSVGVGFAVGLLVPFLVMAARKSWSDAYFGLVDKVAEAMWLLRQRRAKCKR</sequence>
<feature type="domain" description="Leucine-rich repeat-containing N-terminal plant-type" evidence="17">
    <location>
        <begin position="44"/>
        <end position="83"/>
    </location>
</feature>
<name>A0A2P5DLX4_PARAD</name>
<keyword evidence="8 16" id="KW-0812">Transmembrane</keyword>
<dbReference type="InterPro" id="IPR003591">
    <property type="entry name" value="Leu-rich_rpt_typical-subtyp"/>
</dbReference>
<comment type="similarity">
    <text evidence="3">Belongs to the RLP family.</text>
</comment>
<dbReference type="STRING" id="3476.A0A2P5DLX4"/>
<keyword evidence="10" id="KW-0677">Repeat</keyword>
<dbReference type="FunFam" id="3.80.10.10:FF:000111">
    <property type="entry name" value="LRR receptor-like serine/threonine-protein kinase ERECTA"/>
    <property type="match status" value="1"/>
</dbReference>
<dbReference type="GO" id="GO:0005886">
    <property type="term" value="C:plasma membrane"/>
    <property type="evidence" value="ECO:0007669"/>
    <property type="project" value="UniProtKB-SubCell"/>
</dbReference>
<reference evidence="20" key="1">
    <citation type="submission" date="2016-06" db="EMBL/GenBank/DDBJ databases">
        <title>Parallel loss of symbiosis genes in relatives of nitrogen-fixing non-legume Parasponia.</title>
        <authorList>
            <person name="Van Velzen R."/>
            <person name="Holmer R."/>
            <person name="Bu F."/>
            <person name="Rutten L."/>
            <person name="Van Zeijl A."/>
            <person name="Liu W."/>
            <person name="Santuari L."/>
            <person name="Cao Q."/>
            <person name="Sharma T."/>
            <person name="Shen D."/>
            <person name="Roswanjaya Y."/>
            <person name="Wardhani T."/>
            <person name="Kalhor M.S."/>
            <person name="Jansen J."/>
            <person name="Van den Hoogen J."/>
            <person name="Gungor B."/>
            <person name="Hartog M."/>
            <person name="Hontelez J."/>
            <person name="Verver J."/>
            <person name="Yang W.-C."/>
            <person name="Schijlen E."/>
            <person name="Repin R."/>
            <person name="Schilthuizen M."/>
            <person name="Schranz E."/>
            <person name="Heidstra R."/>
            <person name="Miyata K."/>
            <person name="Fedorova E."/>
            <person name="Kohlen W."/>
            <person name="Bisseling T."/>
            <person name="Smit S."/>
            <person name="Geurts R."/>
        </authorList>
    </citation>
    <scope>NUCLEOTIDE SEQUENCE [LARGE SCALE GENOMIC DNA]</scope>
    <source>
        <strain evidence="20">cv. WU1-14</strain>
    </source>
</reference>
<comment type="similarity">
    <text evidence="15">Belongs to the polygalacturonase-inhibiting protein family.</text>
</comment>
<dbReference type="SUPFAM" id="SSF52058">
    <property type="entry name" value="L domain-like"/>
    <property type="match status" value="2"/>
</dbReference>
<evidence type="ECO:0000259" key="18">
    <source>
        <dbReference type="Pfam" id="PF23598"/>
    </source>
</evidence>
<evidence type="ECO:0000259" key="17">
    <source>
        <dbReference type="Pfam" id="PF08263"/>
    </source>
</evidence>
<gene>
    <name evidence="19" type="ORF">PanWU01x14_051070</name>
</gene>
<evidence type="ECO:0000256" key="7">
    <source>
        <dbReference type="ARBA" id="ARBA00022614"/>
    </source>
</evidence>